<dbReference type="PANTHER" id="PTHR10229:SF8">
    <property type="entry name" value="GTPASE HFLX"/>
    <property type="match status" value="1"/>
</dbReference>
<dbReference type="EMBL" id="LT841358">
    <property type="protein sequence ID" value="SMH71927.1"/>
    <property type="molecule type" value="Genomic_DNA"/>
</dbReference>
<evidence type="ECO:0000256" key="3">
    <source>
        <dbReference type="ARBA" id="ARBA00022842"/>
    </source>
</evidence>
<dbReference type="HAMAP" id="MF_00900">
    <property type="entry name" value="GTPase_HflX"/>
    <property type="match status" value="1"/>
</dbReference>
<dbReference type="Pfam" id="PF16360">
    <property type="entry name" value="GTP-bdg_M"/>
    <property type="match status" value="1"/>
</dbReference>
<feature type="binding site" evidence="6">
    <location>
        <begin position="237"/>
        <end position="240"/>
    </location>
    <ligand>
        <name>GTP</name>
        <dbReference type="ChEBI" id="CHEBI:37565"/>
    </ligand>
</feature>
<reference evidence="10" key="1">
    <citation type="submission" date="2017-03" db="EMBL/GenBank/DDBJ databases">
        <authorList>
            <person name="Herbold C."/>
        </authorList>
    </citation>
    <scope>NUCLEOTIDE SEQUENCE [LARGE SCALE GENOMIC DNA]</scope>
</reference>
<gene>
    <name evidence="5 9" type="primary">hflX</name>
    <name evidence="9" type="ORF">NCS_11739</name>
</gene>
<feature type="binding site" evidence="6">
    <location>
        <begin position="216"/>
        <end position="220"/>
    </location>
    <ligand>
        <name>GTP</name>
        <dbReference type="ChEBI" id="CHEBI:37565"/>
    </ligand>
</feature>
<dbReference type="InterPro" id="IPR042108">
    <property type="entry name" value="GTPase_HflX_N_sf"/>
</dbReference>
<dbReference type="RefSeq" id="WP_157927804.1">
    <property type="nucleotide sequence ID" value="NZ_LT841358.1"/>
</dbReference>
<dbReference type="InterPro" id="IPR025121">
    <property type="entry name" value="GTPase_HflX_N"/>
</dbReference>
<comment type="subcellular location">
    <subcellularLocation>
        <location evidence="5">Cytoplasm</location>
    </subcellularLocation>
    <text evidence="5">May associate with membranes.</text>
</comment>
<feature type="domain" description="Hflx-type G" evidence="8">
    <location>
        <begin position="185"/>
        <end position="356"/>
    </location>
</feature>
<feature type="binding site" evidence="7">
    <location>
        <position position="198"/>
    </location>
    <ligand>
        <name>Mg(2+)</name>
        <dbReference type="ChEBI" id="CHEBI:18420"/>
    </ligand>
</feature>
<dbReference type="Gene3D" id="3.40.50.11060">
    <property type="entry name" value="GTPase HflX, N-terminal domain"/>
    <property type="match status" value="1"/>
</dbReference>
<sequence length="375" mass="42568">MKDSAILITYDKEDSLKEALGLCDSAGYEVRKIIQHRILNKSKYGLGEGKVDELKEMLGTIKPDVIIFDEILKPSQNYNLASTLKMNILDREALILEIFERRAKSSESTLQVKMAQLRYEMSRAKEKVRLAKMGEQPGFMGIGKFEVDVYFNDIKNRMNGVKSKLVKSSTQRALHRQARKRFGFKTISLAGYTSAGKTTLFNILTGEEKEESPKLFTTLSTTTRKIRLKNSEVLISDTVGFISRLPAYMVQAFKSTLEELVYTDVVIVVIDISDTILELRKKFKSCISTLDEIGVNKDKMIFVLNKSDLISKEELSEKSSQLDLTNNKKWLAISSSTGFNIAQLKTLIYQALDNAPSIEKKNETPRPEIRINYED</sequence>
<dbReference type="Pfam" id="PF13167">
    <property type="entry name" value="GTP-bdg_N"/>
    <property type="match status" value="1"/>
</dbReference>
<comment type="function">
    <text evidence="5">GTPase that associates with the 50S ribosomal subunit and may have a role during protein synthesis or ribosome biogenesis.</text>
</comment>
<dbReference type="PROSITE" id="PS51705">
    <property type="entry name" value="G_HFLX"/>
    <property type="match status" value="1"/>
</dbReference>
<dbReference type="PANTHER" id="PTHR10229">
    <property type="entry name" value="GTP-BINDING PROTEIN HFLX"/>
    <property type="match status" value="1"/>
</dbReference>
<feature type="binding site" evidence="6">
    <location>
        <begin position="191"/>
        <end position="198"/>
    </location>
    <ligand>
        <name>GTP</name>
        <dbReference type="ChEBI" id="CHEBI:37565"/>
    </ligand>
</feature>
<dbReference type="InterPro" id="IPR016496">
    <property type="entry name" value="GTPase_HflX"/>
</dbReference>
<dbReference type="Gene3D" id="3.40.50.300">
    <property type="entry name" value="P-loop containing nucleotide triphosphate hydrolases"/>
    <property type="match status" value="1"/>
</dbReference>
<proteinExistence type="inferred from homology"/>
<evidence type="ECO:0000256" key="5">
    <source>
        <dbReference type="HAMAP-Rule" id="MF_00900"/>
    </source>
</evidence>
<comment type="subunit">
    <text evidence="5">Monomer. Associates with the 50S ribosomal subunit.</text>
</comment>
<dbReference type="GO" id="GO:0043022">
    <property type="term" value="F:ribosome binding"/>
    <property type="evidence" value="ECO:0007669"/>
    <property type="project" value="TreeGrafter"/>
</dbReference>
<evidence type="ECO:0000256" key="4">
    <source>
        <dbReference type="ARBA" id="ARBA00023134"/>
    </source>
</evidence>
<dbReference type="Proteomes" id="UP000230607">
    <property type="component" value="Chromosome 1"/>
</dbReference>
<dbReference type="NCBIfam" id="TIGR03156">
    <property type="entry name" value="GTP_HflX"/>
    <property type="match status" value="1"/>
</dbReference>
<dbReference type="InterPro" id="IPR006073">
    <property type="entry name" value="GTP-bd"/>
</dbReference>
<dbReference type="Pfam" id="PF01926">
    <property type="entry name" value="MMR_HSR1"/>
    <property type="match status" value="1"/>
</dbReference>
<keyword evidence="1 7" id="KW-0479">Metal-binding</keyword>
<dbReference type="PIRSF" id="PIRSF006809">
    <property type="entry name" value="GTP-binding_hflX_prd"/>
    <property type="match status" value="1"/>
</dbReference>
<organism evidence="9 10">
    <name type="scientific">Candidatus Nitrosotalea okcheonensis</name>
    <dbReference type="NCBI Taxonomy" id="1903276"/>
    <lineage>
        <taxon>Archaea</taxon>
        <taxon>Nitrososphaerota</taxon>
        <taxon>Nitrososphaeria</taxon>
        <taxon>Nitrosotaleales</taxon>
        <taxon>Nitrosotaleaceae</taxon>
        <taxon>Nitrosotalea</taxon>
    </lineage>
</organism>
<keyword evidence="3 7" id="KW-0460">Magnesium</keyword>
<dbReference type="InterPro" id="IPR032305">
    <property type="entry name" value="GTP-bd_M"/>
</dbReference>
<comment type="similarity">
    <text evidence="5">Belongs to the TRAFAC class OBG-HflX-like GTPase superfamily. HflX GTPase family.</text>
</comment>
<dbReference type="GO" id="GO:0005525">
    <property type="term" value="F:GTP binding"/>
    <property type="evidence" value="ECO:0007669"/>
    <property type="project" value="UniProtKB-UniRule"/>
</dbReference>
<dbReference type="SUPFAM" id="SSF52540">
    <property type="entry name" value="P-loop containing nucleoside triphosphate hydrolases"/>
    <property type="match status" value="1"/>
</dbReference>
<keyword evidence="10" id="KW-1185">Reference proteome</keyword>
<keyword evidence="4 5" id="KW-0342">GTP-binding</keyword>
<evidence type="ECO:0000259" key="8">
    <source>
        <dbReference type="PROSITE" id="PS51705"/>
    </source>
</evidence>
<dbReference type="OrthoDB" id="10150at2157"/>
<evidence type="ECO:0000313" key="9">
    <source>
        <dbReference type="EMBL" id="SMH71927.1"/>
    </source>
</evidence>
<dbReference type="GO" id="GO:0005737">
    <property type="term" value="C:cytoplasm"/>
    <property type="evidence" value="ECO:0007669"/>
    <property type="project" value="UniProtKB-SubCell"/>
</dbReference>
<keyword evidence="5" id="KW-0963">Cytoplasm</keyword>
<dbReference type="InterPro" id="IPR005225">
    <property type="entry name" value="Small_GTP-bd"/>
</dbReference>
<dbReference type="GO" id="GO:0003924">
    <property type="term" value="F:GTPase activity"/>
    <property type="evidence" value="ECO:0007669"/>
    <property type="project" value="UniProtKB-UniRule"/>
</dbReference>
<protein>
    <recommendedName>
        <fullName evidence="5">GTPase HflX</fullName>
    </recommendedName>
    <alternativeName>
        <fullName evidence="5">GTP-binding protein HflX</fullName>
    </alternativeName>
</protein>
<dbReference type="InterPro" id="IPR027417">
    <property type="entry name" value="P-loop_NTPase"/>
</dbReference>
<name>A0A2H1FGP9_9ARCH</name>
<dbReference type="Gene3D" id="6.10.250.2860">
    <property type="match status" value="1"/>
</dbReference>
<evidence type="ECO:0000313" key="10">
    <source>
        <dbReference type="Proteomes" id="UP000230607"/>
    </source>
</evidence>
<accession>A0A2H1FGP9</accession>
<comment type="cofactor">
    <cofactor evidence="7">
        <name>Mg(2+)</name>
        <dbReference type="ChEBI" id="CHEBI:18420"/>
    </cofactor>
</comment>
<evidence type="ECO:0000256" key="1">
    <source>
        <dbReference type="ARBA" id="ARBA00022723"/>
    </source>
</evidence>
<evidence type="ECO:0000256" key="7">
    <source>
        <dbReference type="PIRSR" id="PIRSR006809-2"/>
    </source>
</evidence>
<keyword evidence="2 5" id="KW-0547">Nucleotide-binding</keyword>
<dbReference type="NCBIfam" id="TIGR00231">
    <property type="entry name" value="small_GTP"/>
    <property type="match status" value="1"/>
</dbReference>
<evidence type="ECO:0000256" key="6">
    <source>
        <dbReference type="PIRSR" id="PIRSR006809-1"/>
    </source>
</evidence>
<dbReference type="GO" id="GO:0046872">
    <property type="term" value="F:metal ion binding"/>
    <property type="evidence" value="ECO:0007669"/>
    <property type="project" value="UniProtKB-KW"/>
</dbReference>
<feature type="binding site" evidence="6">
    <location>
        <begin position="305"/>
        <end position="308"/>
    </location>
    <ligand>
        <name>GTP</name>
        <dbReference type="ChEBI" id="CHEBI:37565"/>
    </ligand>
</feature>
<feature type="binding site" evidence="7">
    <location>
        <position position="218"/>
    </location>
    <ligand>
        <name>Mg(2+)</name>
        <dbReference type="ChEBI" id="CHEBI:18420"/>
    </ligand>
</feature>
<evidence type="ECO:0000256" key="2">
    <source>
        <dbReference type="ARBA" id="ARBA00022741"/>
    </source>
</evidence>
<dbReference type="InterPro" id="IPR030394">
    <property type="entry name" value="G_HFLX_dom"/>
</dbReference>
<dbReference type="CDD" id="cd01878">
    <property type="entry name" value="HflX"/>
    <property type="match status" value="1"/>
</dbReference>
<dbReference type="AlphaFoldDB" id="A0A2H1FGP9"/>